<gene>
    <name evidence="3" type="ORF">HNR42_000807</name>
</gene>
<sequence length="364" mass="39347">MRPAETGWAAARHVLAVRLDAMGDLLMTGPALRALREGHPERRVTLLTSPAGAHAARLLPGVDEVMVYEAPWMKATAPRASAAPDRAFLEALRARRFDAAVIFTVYSQNPLPAALTCYLADIPLRLAHCRENPYQLLTDWVPEREPECGIRHEVRRQLDLVASVGCTLADERMRLSLTCEDREAAMRALARTGVDPERPWAVLHPGASASSRRYAPERFGEAARMLAERGVTVLLTGGAQEQALVEQVRACSGLNLPTLLGLGLSEFAALLEQAPLLIANNSGPAHIAAAVGTPVVVLYALTNPQHTPWQVGGAVLNEAVSCAYCYKSVCPQGHHRCLERVPAARVAAAALEVLRARETVCSTF</sequence>
<evidence type="ECO:0000313" key="3">
    <source>
        <dbReference type="EMBL" id="MBB6097393.1"/>
    </source>
</evidence>
<evidence type="ECO:0000256" key="2">
    <source>
        <dbReference type="ARBA" id="ARBA00022679"/>
    </source>
</evidence>
<dbReference type="PANTHER" id="PTHR30160">
    <property type="entry name" value="TETRAACYLDISACCHARIDE 4'-KINASE-RELATED"/>
    <property type="match status" value="1"/>
</dbReference>
<name>A0A841HX10_9DEIO</name>
<evidence type="ECO:0000313" key="4">
    <source>
        <dbReference type="Proteomes" id="UP000569951"/>
    </source>
</evidence>
<keyword evidence="1" id="KW-0328">Glycosyltransferase</keyword>
<accession>A0A841HX10</accession>
<proteinExistence type="predicted"/>
<dbReference type="PANTHER" id="PTHR30160:SF1">
    <property type="entry name" value="LIPOPOLYSACCHARIDE 1,2-N-ACETYLGLUCOSAMINETRANSFERASE-RELATED"/>
    <property type="match status" value="1"/>
</dbReference>
<dbReference type="EMBL" id="JACHHG010000002">
    <property type="protein sequence ID" value="MBB6097393.1"/>
    <property type="molecule type" value="Genomic_DNA"/>
</dbReference>
<dbReference type="InterPro" id="IPR002201">
    <property type="entry name" value="Glyco_trans_9"/>
</dbReference>
<protein>
    <submittedName>
        <fullName evidence="3">Lipopolysaccharide heptosyltransferase II</fullName>
    </submittedName>
</protein>
<dbReference type="SUPFAM" id="SSF53756">
    <property type="entry name" value="UDP-Glycosyltransferase/glycogen phosphorylase"/>
    <property type="match status" value="1"/>
</dbReference>
<dbReference type="Pfam" id="PF01075">
    <property type="entry name" value="Glyco_transf_9"/>
    <property type="match status" value="1"/>
</dbReference>
<keyword evidence="4" id="KW-1185">Reference proteome</keyword>
<dbReference type="InterPro" id="IPR051199">
    <property type="entry name" value="LPS_LOS_Heptosyltrfase"/>
</dbReference>
<organism evidence="3 4">
    <name type="scientific">Deinobacterium chartae</name>
    <dbReference type="NCBI Taxonomy" id="521158"/>
    <lineage>
        <taxon>Bacteria</taxon>
        <taxon>Thermotogati</taxon>
        <taxon>Deinococcota</taxon>
        <taxon>Deinococci</taxon>
        <taxon>Deinococcales</taxon>
        <taxon>Deinococcaceae</taxon>
        <taxon>Deinobacterium</taxon>
    </lineage>
</organism>
<dbReference type="AlphaFoldDB" id="A0A841HX10"/>
<evidence type="ECO:0000256" key="1">
    <source>
        <dbReference type="ARBA" id="ARBA00022676"/>
    </source>
</evidence>
<dbReference type="CDD" id="cd03789">
    <property type="entry name" value="GT9_LPS_heptosyltransferase"/>
    <property type="match status" value="1"/>
</dbReference>
<keyword evidence="2 3" id="KW-0808">Transferase</keyword>
<dbReference type="Proteomes" id="UP000569951">
    <property type="component" value="Unassembled WGS sequence"/>
</dbReference>
<comment type="caution">
    <text evidence="3">The sequence shown here is derived from an EMBL/GenBank/DDBJ whole genome shotgun (WGS) entry which is preliminary data.</text>
</comment>
<dbReference type="RefSeq" id="WP_183984733.1">
    <property type="nucleotide sequence ID" value="NZ_JACHHG010000002.1"/>
</dbReference>
<dbReference type="Gene3D" id="3.40.50.2000">
    <property type="entry name" value="Glycogen Phosphorylase B"/>
    <property type="match status" value="2"/>
</dbReference>
<dbReference type="GO" id="GO:0008713">
    <property type="term" value="F:ADP-heptose-lipopolysaccharide heptosyltransferase activity"/>
    <property type="evidence" value="ECO:0007669"/>
    <property type="project" value="TreeGrafter"/>
</dbReference>
<reference evidence="3 4" key="1">
    <citation type="submission" date="2020-08" db="EMBL/GenBank/DDBJ databases">
        <title>Genomic Encyclopedia of Type Strains, Phase IV (KMG-IV): sequencing the most valuable type-strain genomes for metagenomic binning, comparative biology and taxonomic classification.</title>
        <authorList>
            <person name="Goeker M."/>
        </authorList>
    </citation>
    <scope>NUCLEOTIDE SEQUENCE [LARGE SCALE GENOMIC DNA]</scope>
    <source>
        <strain evidence="3 4">DSM 21458</strain>
    </source>
</reference>
<dbReference type="GO" id="GO:0005829">
    <property type="term" value="C:cytosol"/>
    <property type="evidence" value="ECO:0007669"/>
    <property type="project" value="TreeGrafter"/>
</dbReference>
<dbReference type="GO" id="GO:0009244">
    <property type="term" value="P:lipopolysaccharide core region biosynthetic process"/>
    <property type="evidence" value="ECO:0007669"/>
    <property type="project" value="TreeGrafter"/>
</dbReference>